<sequence>MSDVSQVKSRERERRREREETKVSEALPEREREREEKRREEKGKKLKWISSSLVSIHPSAIPFLALGYLGGEDYVDMSVISTLVAHESMAFYLFELPYIDFKEKNDFALVASPTRITHHSPAAWARLFGHPEQPVKRVALVSDTFWDIAGAGRKTSGSSKEKDIYAVPVAVSGKTPVVSNGRMSWYASSVANCSVQKMEFKLHTVEGERPKASQTAQPCPLLAGEPGPGRLSKRNKLHGDKPTAEEQGPANESTDNPDFRSSQFSCLFWTLIPRKWQDSSVPELEDIGPVRDDT</sequence>
<accession>M7BIA8</accession>
<reference evidence="3" key="1">
    <citation type="journal article" date="2013" name="Nat. Genet.">
        <title>The draft genomes of soft-shell turtle and green sea turtle yield insights into the development and evolution of the turtle-specific body plan.</title>
        <authorList>
            <person name="Wang Z."/>
            <person name="Pascual-Anaya J."/>
            <person name="Zadissa A."/>
            <person name="Li W."/>
            <person name="Niimura Y."/>
            <person name="Huang Z."/>
            <person name="Li C."/>
            <person name="White S."/>
            <person name="Xiong Z."/>
            <person name="Fang D."/>
            <person name="Wang B."/>
            <person name="Ming Y."/>
            <person name="Chen Y."/>
            <person name="Zheng Y."/>
            <person name="Kuraku S."/>
            <person name="Pignatelli M."/>
            <person name="Herrero J."/>
            <person name="Beal K."/>
            <person name="Nozawa M."/>
            <person name="Li Q."/>
            <person name="Wang J."/>
            <person name="Zhang H."/>
            <person name="Yu L."/>
            <person name="Shigenobu S."/>
            <person name="Wang J."/>
            <person name="Liu J."/>
            <person name="Flicek P."/>
            <person name="Searle S."/>
            <person name="Wang J."/>
            <person name="Kuratani S."/>
            <person name="Yin Y."/>
            <person name="Aken B."/>
            <person name="Zhang G."/>
            <person name="Irie N."/>
        </authorList>
    </citation>
    <scope>NUCLEOTIDE SEQUENCE [LARGE SCALE GENOMIC DNA]</scope>
</reference>
<feature type="region of interest" description="Disordered" evidence="1">
    <location>
        <begin position="1"/>
        <end position="41"/>
    </location>
</feature>
<dbReference type="AlphaFoldDB" id="M7BIA8"/>
<feature type="compositionally biased region" description="Basic and acidic residues" evidence="1">
    <location>
        <begin position="8"/>
        <end position="41"/>
    </location>
</feature>
<evidence type="ECO:0000313" key="2">
    <source>
        <dbReference type="EMBL" id="EMP35365.1"/>
    </source>
</evidence>
<feature type="compositionally biased region" description="Polar residues" evidence="1">
    <location>
        <begin position="250"/>
        <end position="259"/>
    </location>
</feature>
<proteinExistence type="predicted"/>
<name>M7BIA8_CHEMY</name>
<organism evidence="2 3">
    <name type="scientific">Chelonia mydas</name>
    <name type="common">Green sea-turtle</name>
    <name type="synonym">Chelonia agassizi</name>
    <dbReference type="NCBI Taxonomy" id="8469"/>
    <lineage>
        <taxon>Eukaryota</taxon>
        <taxon>Metazoa</taxon>
        <taxon>Chordata</taxon>
        <taxon>Craniata</taxon>
        <taxon>Vertebrata</taxon>
        <taxon>Euteleostomi</taxon>
        <taxon>Archelosauria</taxon>
        <taxon>Testudinata</taxon>
        <taxon>Testudines</taxon>
        <taxon>Cryptodira</taxon>
        <taxon>Durocryptodira</taxon>
        <taxon>Americhelydia</taxon>
        <taxon>Chelonioidea</taxon>
        <taxon>Cheloniidae</taxon>
        <taxon>Chelonia</taxon>
    </lineage>
</organism>
<dbReference type="Proteomes" id="UP000031443">
    <property type="component" value="Unassembled WGS sequence"/>
</dbReference>
<dbReference type="EMBL" id="KB528689">
    <property type="protein sequence ID" value="EMP35365.1"/>
    <property type="molecule type" value="Genomic_DNA"/>
</dbReference>
<evidence type="ECO:0000256" key="1">
    <source>
        <dbReference type="SAM" id="MobiDB-lite"/>
    </source>
</evidence>
<evidence type="ECO:0000313" key="3">
    <source>
        <dbReference type="Proteomes" id="UP000031443"/>
    </source>
</evidence>
<keyword evidence="3" id="KW-1185">Reference proteome</keyword>
<feature type="region of interest" description="Disordered" evidence="1">
    <location>
        <begin position="207"/>
        <end position="259"/>
    </location>
</feature>
<gene>
    <name evidence="2" type="ORF">UY3_07327</name>
</gene>
<protein>
    <submittedName>
        <fullName evidence="2">Uncharacterized protein</fullName>
    </submittedName>
</protein>